<dbReference type="PANTHER" id="PTHR11037">
    <property type="entry name" value="TRANSCRIPTION FACTOR CP2"/>
    <property type="match status" value="1"/>
</dbReference>
<dbReference type="PANTHER" id="PTHR11037:SF20">
    <property type="entry name" value="PROTEIN GRAINYHEAD"/>
    <property type="match status" value="1"/>
</dbReference>
<feature type="domain" description="Grh/CP2 DB" evidence="1">
    <location>
        <begin position="36"/>
        <end position="264"/>
    </location>
</feature>
<dbReference type="GO" id="GO:0001228">
    <property type="term" value="F:DNA-binding transcription activator activity, RNA polymerase II-specific"/>
    <property type="evidence" value="ECO:0007669"/>
    <property type="project" value="TreeGrafter"/>
</dbReference>
<dbReference type="InterPro" id="IPR007604">
    <property type="entry name" value="CP2"/>
</dbReference>
<dbReference type="InterPro" id="IPR040167">
    <property type="entry name" value="TF_CP2-like"/>
</dbReference>
<dbReference type="EMBL" id="JANBQB010000114">
    <property type="protein sequence ID" value="KAJ1981728.1"/>
    <property type="molecule type" value="Genomic_DNA"/>
</dbReference>
<name>A0A9W8B8Y9_9FUNG</name>
<dbReference type="GO" id="GO:0005634">
    <property type="term" value="C:nucleus"/>
    <property type="evidence" value="ECO:0007669"/>
    <property type="project" value="TreeGrafter"/>
</dbReference>
<dbReference type="GO" id="GO:0000978">
    <property type="term" value="F:RNA polymerase II cis-regulatory region sequence-specific DNA binding"/>
    <property type="evidence" value="ECO:0007669"/>
    <property type="project" value="TreeGrafter"/>
</dbReference>
<organism evidence="2 3">
    <name type="scientific">Dimargaris verticillata</name>
    <dbReference type="NCBI Taxonomy" id="2761393"/>
    <lineage>
        <taxon>Eukaryota</taxon>
        <taxon>Fungi</taxon>
        <taxon>Fungi incertae sedis</taxon>
        <taxon>Zoopagomycota</taxon>
        <taxon>Kickxellomycotina</taxon>
        <taxon>Dimargaritomycetes</taxon>
        <taxon>Dimargaritales</taxon>
        <taxon>Dimargaritaceae</taxon>
        <taxon>Dimargaris</taxon>
    </lineage>
</organism>
<dbReference type="Pfam" id="PF04516">
    <property type="entry name" value="CP2"/>
    <property type="match status" value="1"/>
</dbReference>
<sequence>MEPWLYGELFNSQALAKFLDAMPVIEMPMPLVPVPAVARSYCTTLSAPPTIVAVGDAAMAYVNQGQSYALTCAPALGNVVDEVVQTDIIVEFNDPHQRAQARDLWYTWANQHNVDPLTQAISVGPVDSLAAVVVPTVAIDRVTVQWNSRTGLHVPIRLNFLSTDFSRRKGVRGTPMRLVVRHTPVGQAGLCPSVTQRILVKSFQDKGAARRLKSDLQRQAKITGSMVLPFTSQQITVFSDSLDPVSEPTTINEVNPSREAMTTGTNEAALHATTPVARQRRAKGQRYMPYSLPCGSPFATR</sequence>
<comment type="caution">
    <text evidence="2">The sequence shown here is derived from an EMBL/GenBank/DDBJ whole genome shotgun (WGS) entry which is preliminary data.</text>
</comment>
<evidence type="ECO:0000313" key="3">
    <source>
        <dbReference type="Proteomes" id="UP001151582"/>
    </source>
</evidence>
<dbReference type="PROSITE" id="PS51968">
    <property type="entry name" value="GRH_CP2_DB"/>
    <property type="match status" value="1"/>
</dbReference>
<dbReference type="AlphaFoldDB" id="A0A9W8B8Y9"/>
<accession>A0A9W8B8Y9</accession>
<proteinExistence type="predicted"/>
<keyword evidence="3" id="KW-1185">Reference proteome</keyword>
<reference evidence="2" key="1">
    <citation type="submission" date="2022-07" db="EMBL/GenBank/DDBJ databases">
        <title>Phylogenomic reconstructions and comparative analyses of Kickxellomycotina fungi.</title>
        <authorList>
            <person name="Reynolds N.K."/>
            <person name="Stajich J.E."/>
            <person name="Barry K."/>
            <person name="Grigoriev I.V."/>
            <person name="Crous P."/>
            <person name="Smith M.E."/>
        </authorList>
    </citation>
    <scope>NUCLEOTIDE SEQUENCE</scope>
    <source>
        <strain evidence="2">RSA 567</strain>
    </source>
</reference>
<evidence type="ECO:0000313" key="2">
    <source>
        <dbReference type="EMBL" id="KAJ1981728.1"/>
    </source>
</evidence>
<gene>
    <name evidence="2" type="ORF">H4R34_001964</name>
</gene>
<evidence type="ECO:0000259" key="1">
    <source>
        <dbReference type="PROSITE" id="PS51968"/>
    </source>
</evidence>
<protein>
    <recommendedName>
        <fullName evidence="1">Grh/CP2 DB domain-containing protein</fullName>
    </recommendedName>
</protein>
<dbReference type="Proteomes" id="UP001151582">
    <property type="component" value="Unassembled WGS sequence"/>
</dbReference>
<dbReference type="OrthoDB" id="7680836at2759"/>